<feature type="domain" description="Scaffolding anchor of CK1" evidence="3">
    <location>
        <begin position="11"/>
        <end position="123"/>
    </location>
</feature>
<evidence type="ECO:0000313" key="4">
    <source>
        <dbReference type="Ensembl" id="ENSMMDP00005005816.1"/>
    </source>
</evidence>
<proteinExistence type="inferred from homology"/>
<evidence type="ECO:0000256" key="1">
    <source>
        <dbReference type="ARBA" id="ARBA00006937"/>
    </source>
</evidence>
<dbReference type="AlphaFoldDB" id="A0A667XAA2"/>
<feature type="region of interest" description="Disordered" evidence="2">
    <location>
        <begin position="241"/>
        <end position="287"/>
    </location>
</feature>
<reference evidence="4" key="2">
    <citation type="submission" date="2025-08" db="UniProtKB">
        <authorList>
            <consortium name="Ensembl"/>
        </authorList>
    </citation>
    <scope>IDENTIFICATION</scope>
</reference>
<evidence type="ECO:0000313" key="5">
    <source>
        <dbReference type="Proteomes" id="UP000472263"/>
    </source>
</evidence>
<dbReference type="GO" id="GO:0007165">
    <property type="term" value="P:signal transduction"/>
    <property type="evidence" value="ECO:0007669"/>
    <property type="project" value="TreeGrafter"/>
</dbReference>
<accession>A0A667XAA2</accession>
<reference evidence="4" key="1">
    <citation type="submission" date="2019-06" db="EMBL/GenBank/DDBJ databases">
        <authorList>
            <consortium name="Wellcome Sanger Institute Data Sharing"/>
        </authorList>
    </citation>
    <scope>NUCLEOTIDE SEQUENCE [LARGE SCALE GENOMIC DNA]</scope>
</reference>
<evidence type="ECO:0000256" key="2">
    <source>
        <dbReference type="SAM" id="MobiDB-lite"/>
    </source>
</evidence>
<dbReference type="PANTHER" id="PTHR16181:SF29">
    <property type="entry name" value="PROTEIN FAM83A-RELATED"/>
    <property type="match status" value="1"/>
</dbReference>
<dbReference type="Ensembl" id="ENSMMDT00005005970.1">
    <property type="protein sequence ID" value="ENSMMDP00005005816.1"/>
    <property type="gene ID" value="ENSMMDG00005003254.1"/>
</dbReference>
<keyword evidence="5" id="KW-1185">Reference proteome</keyword>
<name>A0A667XAA2_9TELE</name>
<dbReference type="GO" id="GO:0045095">
    <property type="term" value="C:keratin filament"/>
    <property type="evidence" value="ECO:0007669"/>
    <property type="project" value="TreeGrafter"/>
</dbReference>
<dbReference type="GeneTree" id="ENSGT00940000159342"/>
<evidence type="ECO:0000259" key="3">
    <source>
        <dbReference type="Pfam" id="PF07894"/>
    </source>
</evidence>
<dbReference type="SUPFAM" id="SSF56024">
    <property type="entry name" value="Phospholipase D/nuclease"/>
    <property type="match status" value="1"/>
</dbReference>
<feature type="domain" description="Scaffolding anchor of CK1" evidence="3">
    <location>
        <begin position="145"/>
        <end position="227"/>
    </location>
</feature>
<organism evidence="4 5">
    <name type="scientific">Myripristis murdjan</name>
    <name type="common">pinecone soldierfish</name>
    <dbReference type="NCBI Taxonomy" id="586833"/>
    <lineage>
        <taxon>Eukaryota</taxon>
        <taxon>Metazoa</taxon>
        <taxon>Chordata</taxon>
        <taxon>Craniata</taxon>
        <taxon>Vertebrata</taxon>
        <taxon>Euteleostomi</taxon>
        <taxon>Actinopterygii</taxon>
        <taxon>Neopterygii</taxon>
        <taxon>Teleostei</taxon>
        <taxon>Neoteleostei</taxon>
        <taxon>Acanthomorphata</taxon>
        <taxon>Holocentriformes</taxon>
        <taxon>Holocentridae</taxon>
        <taxon>Myripristis</taxon>
    </lineage>
</organism>
<dbReference type="InterPro" id="IPR050944">
    <property type="entry name" value="FAM83"/>
</dbReference>
<protein>
    <recommendedName>
        <fullName evidence="3">Scaffolding anchor of CK1 domain-containing protein</fullName>
    </recommendedName>
</protein>
<comment type="similarity">
    <text evidence="1">Belongs to the FAM83 family.</text>
</comment>
<sequence length="287" mass="32349">MAHRSQEYPPMVDFLARPEIEHIKATIQGPNLTSNMPELTYHDRGCEAEGSSDTYWPVHSDLAAPGLDLGWPMQQHSFIGPTEVTTLVNPSDPDMPSIKEQARRLIKNAHQVIAVVMDMFTDQMPSLCCYGHQKHDFYLKMIKFGFLQMMRVRTVAGITYFCRSGKSFKGQVKDRFLLADCRAVLSGNYSFMWSFEKIHRCIAHLFLGELVTTFDEEFRILYAQSQPLVIDQSIVPLPNSETSSTSSYFSSHAYEDGGEEGLPQPMGPDAFEEPPPSQQPTTAELSV</sequence>
<dbReference type="GO" id="GO:1990254">
    <property type="term" value="F:keratin filament binding"/>
    <property type="evidence" value="ECO:0007669"/>
    <property type="project" value="TreeGrafter"/>
</dbReference>
<dbReference type="GO" id="GO:0045104">
    <property type="term" value="P:intermediate filament cytoskeleton organization"/>
    <property type="evidence" value="ECO:0007669"/>
    <property type="project" value="TreeGrafter"/>
</dbReference>
<dbReference type="InterPro" id="IPR012461">
    <property type="entry name" value="SACK1"/>
</dbReference>
<dbReference type="InParanoid" id="A0A667XAA2"/>
<dbReference type="Proteomes" id="UP000472263">
    <property type="component" value="Chromosome 11"/>
</dbReference>
<dbReference type="GO" id="GO:0044380">
    <property type="term" value="P:protein localization to cytoskeleton"/>
    <property type="evidence" value="ECO:0007669"/>
    <property type="project" value="TreeGrafter"/>
</dbReference>
<dbReference type="Pfam" id="PF07894">
    <property type="entry name" value="SACK1"/>
    <property type="match status" value="2"/>
</dbReference>
<dbReference type="Gene3D" id="3.30.870.10">
    <property type="entry name" value="Endonuclease Chain A"/>
    <property type="match status" value="2"/>
</dbReference>
<dbReference type="GO" id="GO:0019901">
    <property type="term" value="F:protein kinase binding"/>
    <property type="evidence" value="ECO:0007669"/>
    <property type="project" value="TreeGrafter"/>
</dbReference>
<dbReference type="PANTHER" id="PTHR16181">
    <property type="entry name" value="PROTEIN FAM83A-RELATED"/>
    <property type="match status" value="1"/>
</dbReference>
<feature type="compositionally biased region" description="Low complexity" evidence="2">
    <location>
        <begin position="241"/>
        <end position="251"/>
    </location>
</feature>
<dbReference type="GO" id="GO:0030335">
    <property type="term" value="P:positive regulation of cell migration"/>
    <property type="evidence" value="ECO:0007669"/>
    <property type="project" value="TreeGrafter"/>
</dbReference>
<reference evidence="4" key="3">
    <citation type="submission" date="2025-09" db="UniProtKB">
        <authorList>
            <consortium name="Ensembl"/>
        </authorList>
    </citation>
    <scope>IDENTIFICATION</scope>
</reference>